<dbReference type="EMBL" id="MBTF01000013">
    <property type="protein sequence ID" value="OOQ59367.1"/>
    <property type="molecule type" value="Genomic_DNA"/>
</dbReference>
<organism evidence="9 10">
    <name type="scientific">Mucilaginibacter pedocola</name>
    <dbReference type="NCBI Taxonomy" id="1792845"/>
    <lineage>
        <taxon>Bacteria</taxon>
        <taxon>Pseudomonadati</taxon>
        <taxon>Bacteroidota</taxon>
        <taxon>Sphingobacteriia</taxon>
        <taxon>Sphingobacteriales</taxon>
        <taxon>Sphingobacteriaceae</taxon>
        <taxon>Mucilaginibacter</taxon>
    </lineage>
</organism>
<dbReference type="PROSITE" id="PS51257">
    <property type="entry name" value="PROKAR_LIPOPROTEIN"/>
    <property type="match status" value="1"/>
</dbReference>
<dbReference type="AlphaFoldDB" id="A0A1S9PEI7"/>
<accession>A0A1S9PEI7</accession>
<keyword evidence="5" id="KW-0998">Cell outer membrane</keyword>
<evidence type="ECO:0000313" key="10">
    <source>
        <dbReference type="Proteomes" id="UP000189739"/>
    </source>
</evidence>
<comment type="caution">
    <text evidence="9">The sequence shown here is derived from an EMBL/GenBank/DDBJ whole genome shotgun (WGS) entry which is preliminary data.</text>
</comment>
<keyword evidence="10" id="KW-1185">Reference proteome</keyword>
<dbReference type="SUPFAM" id="SSF48452">
    <property type="entry name" value="TPR-like"/>
    <property type="match status" value="1"/>
</dbReference>
<dbReference type="OrthoDB" id="9792139at2"/>
<evidence type="ECO:0000259" key="8">
    <source>
        <dbReference type="Pfam" id="PF14322"/>
    </source>
</evidence>
<comment type="similarity">
    <text evidence="2">Belongs to the SusD family.</text>
</comment>
<feature type="region of interest" description="Disordered" evidence="6">
    <location>
        <begin position="574"/>
        <end position="596"/>
    </location>
</feature>
<dbReference type="STRING" id="1792845.BC343_28145"/>
<dbReference type="Proteomes" id="UP000189739">
    <property type="component" value="Unassembled WGS sequence"/>
</dbReference>
<feature type="domain" description="RagB/SusD" evidence="7">
    <location>
        <begin position="275"/>
        <end position="595"/>
    </location>
</feature>
<dbReference type="Pfam" id="PF14322">
    <property type="entry name" value="SusD-like_3"/>
    <property type="match status" value="1"/>
</dbReference>
<sequence length="596" mass="64603">MKNIKLLSVCALTATGILVASCKKYLEQPALGKLSGAQVFTSSGLDGLLIGAYSALDGGGGDGGALGGGSAWESAGSNWVYGSVAGGDAHKGSDGTDQQSINAIAQWTVDASNGFLNTKWKAVYEGITRCNSVLSGLNTVSGISDADKKNLGGQAHFLRGHYYFELKKMFNNVPYIDENTTDFIVANDQDIWPKIEADFKFAYDNLPGQQGQIGRVNKWAAAAYLAKSYVYQKKWTDADALFTTIIASGTNSGGVAYGLTDNYEDNFNAATKNNKETVFAVQQAANDGTNTISEANNGDMLNFPYNSPFRCCGFFQPSMDLANSFRTDALGLPYVNDYNSHPLKTDQGVDGVSSGNSFTPDAGNVDPRLDWTVGRRGIPFLDWGLHPGKDWIREQSYAGPYSPKKNTYFQATQGTYSDQHSWAPGTANQINIIRFADVLLLAAETKAQLGQLDAAQTLVNRVRARAANPAGFVYTYKSNSDPMGGYTTTKAANYVVATWPAGTFTVLGKDGALKAIYFERKIEMGMEGQRFFDISRWGIAQQALAAYYTFDGGFITDIKGSSWTPNKNEYFPIPQPQRDIMSDGTTSKLKQNQGYN</sequence>
<dbReference type="GO" id="GO:0009279">
    <property type="term" value="C:cell outer membrane"/>
    <property type="evidence" value="ECO:0007669"/>
    <property type="project" value="UniProtKB-SubCell"/>
</dbReference>
<keyword evidence="3" id="KW-0732">Signal</keyword>
<evidence type="ECO:0000259" key="7">
    <source>
        <dbReference type="Pfam" id="PF07980"/>
    </source>
</evidence>
<protein>
    <submittedName>
        <fullName evidence="9">Carbohydrate-binding protein SusD</fullName>
    </submittedName>
</protein>
<evidence type="ECO:0000256" key="1">
    <source>
        <dbReference type="ARBA" id="ARBA00004442"/>
    </source>
</evidence>
<feature type="compositionally biased region" description="Polar residues" evidence="6">
    <location>
        <begin position="583"/>
        <end position="596"/>
    </location>
</feature>
<name>A0A1S9PEI7_9SPHI</name>
<gene>
    <name evidence="9" type="ORF">BC343_28145</name>
</gene>
<evidence type="ECO:0000256" key="6">
    <source>
        <dbReference type="SAM" id="MobiDB-lite"/>
    </source>
</evidence>
<evidence type="ECO:0000256" key="2">
    <source>
        <dbReference type="ARBA" id="ARBA00006275"/>
    </source>
</evidence>
<dbReference type="InterPro" id="IPR012944">
    <property type="entry name" value="SusD_RagB_dom"/>
</dbReference>
<evidence type="ECO:0000256" key="4">
    <source>
        <dbReference type="ARBA" id="ARBA00023136"/>
    </source>
</evidence>
<comment type="subcellular location">
    <subcellularLocation>
        <location evidence="1">Cell outer membrane</location>
    </subcellularLocation>
</comment>
<dbReference type="InterPro" id="IPR033985">
    <property type="entry name" value="SusD-like_N"/>
</dbReference>
<evidence type="ECO:0000256" key="5">
    <source>
        <dbReference type="ARBA" id="ARBA00023237"/>
    </source>
</evidence>
<evidence type="ECO:0000313" key="9">
    <source>
        <dbReference type="EMBL" id="OOQ59367.1"/>
    </source>
</evidence>
<proteinExistence type="inferred from homology"/>
<keyword evidence="4" id="KW-0472">Membrane</keyword>
<dbReference type="Pfam" id="PF07980">
    <property type="entry name" value="SusD_RagB"/>
    <property type="match status" value="1"/>
</dbReference>
<dbReference type="RefSeq" id="WP_078348691.1">
    <property type="nucleotide sequence ID" value="NZ_MBTF01000013.1"/>
</dbReference>
<feature type="domain" description="SusD-like N-terminal" evidence="8">
    <location>
        <begin position="96"/>
        <end position="229"/>
    </location>
</feature>
<dbReference type="InterPro" id="IPR011990">
    <property type="entry name" value="TPR-like_helical_dom_sf"/>
</dbReference>
<evidence type="ECO:0000256" key="3">
    <source>
        <dbReference type="ARBA" id="ARBA00022729"/>
    </source>
</evidence>
<reference evidence="9 10" key="1">
    <citation type="submission" date="2016-07" db="EMBL/GenBank/DDBJ databases">
        <title>Genomic analysis of zinc-resistant bacterium Mucilaginibacter pedocola TBZ30.</title>
        <authorList>
            <person name="Huang J."/>
            <person name="Tang J."/>
        </authorList>
    </citation>
    <scope>NUCLEOTIDE SEQUENCE [LARGE SCALE GENOMIC DNA]</scope>
    <source>
        <strain evidence="9 10">TBZ30</strain>
    </source>
</reference>
<dbReference type="Gene3D" id="1.25.40.390">
    <property type="match status" value="1"/>
</dbReference>